<dbReference type="SUPFAM" id="SSF54368">
    <property type="entry name" value="Glutamine synthetase, N-terminal domain"/>
    <property type="match status" value="1"/>
</dbReference>
<organism evidence="8">
    <name type="scientific">Aureoumbra lagunensis</name>
    <dbReference type="NCBI Taxonomy" id="44058"/>
    <lineage>
        <taxon>Eukaryota</taxon>
        <taxon>Sar</taxon>
        <taxon>Stramenopiles</taxon>
        <taxon>Ochrophyta</taxon>
        <taxon>Pelagophyceae</taxon>
        <taxon>Pelagomonadales</taxon>
        <taxon>Aureoumbra</taxon>
    </lineage>
</organism>
<evidence type="ECO:0008006" key="9">
    <source>
        <dbReference type="Google" id="ProtNLM"/>
    </source>
</evidence>
<feature type="domain" description="GS beta-grasp" evidence="6">
    <location>
        <begin position="37"/>
        <end position="120"/>
    </location>
</feature>
<comment type="similarity">
    <text evidence="4 5">Belongs to the glutamine synthetase family.</text>
</comment>
<evidence type="ECO:0000256" key="2">
    <source>
        <dbReference type="ARBA" id="ARBA00022741"/>
    </source>
</evidence>
<keyword evidence="2" id="KW-0547">Nucleotide-binding</keyword>
<feature type="domain" description="GS catalytic" evidence="7">
    <location>
        <begin position="126"/>
        <end position="472"/>
    </location>
</feature>
<dbReference type="SUPFAM" id="SSF55931">
    <property type="entry name" value="Glutamine synthetase/guanido kinase"/>
    <property type="match status" value="1"/>
</dbReference>
<dbReference type="Gene3D" id="3.30.590.10">
    <property type="entry name" value="Glutamine synthetase/guanido kinase, catalytic domain"/>
    <property type="match status" value="1"/>
</dbReference>
<evidence type="ECO:0000256" key="4">
    <source>
        <dbReference type="PROSITE-ProRule" id="PRU01330"/>
    </source>
</evidence>
<evidence type="ECO:0000256" key="1">
    <source>
        <dbReference type="ARBA" id="ARBA00022598"/>
    </source>
</evidence>
<dbReference type="EMBL" id="HBIJ01003035">
    <property type="protein sequence ID" value="CAE0361357.1"/>
    <property type="molecule type" value="Transcribed_RNA"/>
</dbReference>
<evidence type="ECO:0000256" key="3">
    <source>
        <dbReference type="ARBA" id="ARBA00022840"/>
    </source>
</evidence>
<accession>A0A7S3NHL3</accession>
<keyword evidence="1" id="KW-0436">Ligase</keyword>
<evidence type="ECO:0000313" key="8">
    <source>
        <dbReference type="EMBL" id="CAE0361357.1"/>
    </source>
</evidence>
<dbReference type="GO" id="GO:0006542">
    <property type="term" value="P:glutamine biosynthetic process"/>
    <property type="evidence" value="ECO:0007669"/>
    <property type="project" value="InterPro"/>
</dbReference>
<dbReference type="AlphaFoldDB" id="A0A7S3NHL3"/>
<dbReference type="InterPro" id="IPR014746">
    <property type="entry name" value="Gln_synth/guanido_kin_cat_dom"/>
</dbReference>
<keyword evidence="3" id="KW-0067">ATP-binding</keyword>
<dbReference type="InterPro" id="IPR017536">
    <property type="entry name" value="Glutamine_synthetase_typeIII"/>
</dbReference>
<dbReference type="Pfam" id="PF00120">
    <property type="entry name" value="Gln-synt_C"/>
    <property type="match status" value="1"/>
</dbReference>
<dbReference type="InterPro" id="IPR008146">
    <property type="entry name" value="Gln_synth_cat_dom"/>
</dbReference>
<dbReference type="InterPro" id="IPR008147">
    <property type="entry name" value="Gln_synt_N"/>
</dbReference>
<evidence type="ECO:0000259" key="7">
    <source>
        <dbReference type="PROSITE" id="PS51987"/>
    </source>
</evidence>
<dbReference type="NCBIfam" id="TIGR03105">
    <property type="entry name" value="gln_synth_III"/>
    <property type="match status" value="1"/>
</dbReference>
<evidence type="ECO:0000256" key="5">
    <source>
        <dbReference type="RuleBase" id="RU000384"/>
    </source>
</evidence>
<sequence length="472" mass="52621">MMRKVKLHVKKLMYSNQINRMFSGGENSELLERASSLGVKYYQMSFVDIFGVQRSKLVPASRADEMVGAGGAGFAGFAVHLKMSPTQGDLLAKPDMSTLKVLPWNREVAWLACDLYWCEKEFIASPRNTLRRVLSKLKQNYGLDLKVGIECEFALINRSGDGLADAFDTQKKSCYDAHALMRQYDLITNIVQAIDELGFGPYQCDHEDANGQFEINFDFDHALTTADNIIFFKYLVRSLAEQYGLRATFMPKFSSQLTGNGCHAHLSLHDAESGDNIVSSNEINKNEPSLSAQASQFLAGILDQSPALSAIACPTINSYKRIYASSTISGATWSPNVISWGGNNRTLMCRIPDDKRFEIRLADMACNQYLYPAALCAAGIHGLDNNLSLPLAAPDGCNMYDPHDDQARAIRTIAPTLPRNLRSALDNLDSSIPLRKYLTDDLVDAFLHLQKQHCDDFDSHISPWELEKYLDV</sequence>
<name>A0A7S3NHL3_9STRA</name>
<dbReference type="GO" id="GO:0004356">
    <property type="term" value="F:glutamine synthetase activity"/>
    <property type="evidence" value="ECO:0007669"/>
    <property type="project" value="InterPro"/>
</dbReference>
<dbReference type="PROSITE" id="PS51986">
    <property type="entry name" value="GS_BETA_GRASP"/>
    <property type="match status" value="1"/>
</dbReference>
<reference evidence="8" key="1">
    <citation type="submission" date="2021-01" db="EMBL/GenBank/DDBJ databases">
        <authorList>
            <person name="Corre E."/>
            <person name="Pelletier E."/>
            <person name="Niang G."/>
            <person name="Scheremetjew M."/>
            <person name="Finn R."/>
            <person name="Kale V."/>
            <person name="Holt S."/>
            <person name="Cochrane G."/>
            <person name="Meng A."/>
            <person name="Brown T."/>
            <person name="Cohen L."/>
        </authorList>
    </citation>
    <scope>NUCLEOTIDE SEQUENCE</scope>
    <source>
        <strain evidence="8">CCMP1510</strain>
    </source>
</reference>
<proteinExistence type="inferred from homology"/>
<dbReference type="PANTHER" id="PTHR43785">
    <property type="entry name" value="GAMMA-GLUTAMYLPUTRESCINE SYNTHETASE"/>
    <property type="match status" value="1"/>
</dbReference>
<dbReference type="PANTHER" id="PTHR43785:SF14">
    <property type="entry name" value="GLUTAMINE SYNTHETASE"/>
    <property type="match status" value="1"/>
</dbReference>
<evidence type="ECO:0000259" key="6">
    <source>
        <dbReference type="PROSITE" id="PS51986"/>
    </source>
</evidence>
<dbReference type="SMART" id="SM01230">
    <property type="entry name" value="Gln-synt_C"/>
    <property type="match status" value="1"/>
</dbReference>
<protein>
    <recommendedName>
        <fullName evidence="9">Glutamine synthetase</fullName>
    </recommendedName>
</protein>
<dbReference type="PROSITE" id="PS51987">
    <property type="entry name" value="GS_CATALYTIC"/>
    <property type="match status" value="1"/>
</dbReference>
<dbReference type="InterPro" id="IPR036651">
    <property type="entry name" value="Gln_synt_N_sf"/>
</dbReference>
<dbReference type="Gene3D" id="3.10.20.70">
    <property type="entry name" value="Glutamine synthetase, N-terminal domain"/>
    <property type="match status" value="1"/>
</dbReference>
<dbReference type="GO" id="GO:0005524">
    <property type="term" value="F:ATP binding"/>
    <property type="evidence" value="ECO:0007669"/>
    <property type="project" value="UniProtKB-KW"/>
</dbReference>
<gene>
    <name evidence="8" type="ORF">ALAG00032_LOCUS2090</name>
</gene>